<organism evidence="1 2">
    <name type="scientific">Lentinus brumalis</name>
    <dbReference type="NCBI Taxonomy" id="2498619"/>
    <lineage>
        <taxon>Eukaryota</taxon>
        <taxon>Fungi</taxon>
        <taxon>Dikarya</taxon>
        <taxon>Basidiomycota</taxon>
        <taxon>Agaricomycotina</taxon>
        <taxon>Agaricomycetes</taxon>
        <taxon>Polyporales</taxon>
        <taxon>Polyporaceae</taxon>
        <taxon>Lentinus</taxon>
    </lineage>
</organism>
<accession>A0A371D5G4</accession>
<evidence type="ECO:0000313" key="1">
    <source>
        <dbReference type="EMBL" id="RDX47742.1"/>
    </source>
</evidence>
<gene>
    <name evidence="1" type="ORF">OH76DRAFT_710728</name>
</gene>
<sequence>MSGKRVEDCICSVNFAGGICHAYPTQHAVHTSRSQVSLSFLGVASSLVPREASLRYVIRTLSLSEPPSCQCPRVAHIPFSTWTEVGTSPTRSQREFADKLW</sequence>
<dbReference type="EMBL" id="KZ857416">
    <property type="protein sequence ID" value="RDX47742.1"/>
    <property type="molecule type" value="Genomic_DNA"/>
</dbReference>
<dbReference type="Proteomes" id="UP000256964">
    <property type="component" value="Unassembled WGS sequence"/>
</dbReference>
<reference evidence="1 2" key="1">
    <citation type="journal article" date="2018" name="Biotechnol. Biofuels">
        <title>Integrative visual omics of the white-rot fungus Polyporus brumalis exposes the biotechnological potential of its oxidative enzymes for delignifying raw plant biomass.</title>
        <authorList>
            <person name="Miyauchi S."/>
            <person name="Rancon A."/>
            <person name="Drula E."/>
            <person name="Hage H."/>
            <person name="Chaduli D."/>
            <person name="Favel A."/>
            <person name="Grisel S."/>
            <person name="Henrissat B."/>
            <person name="Herpoel-Gimbert I."/>
            <person name="Ruiz-Duenas F.J."/>
            <person name="Chevret D."/>
            <person name="Hainaut M."/>
            <person name="Lin J."/>
            <person name="Wang M."/>
            <person name="Pangilinan J."/>
            <person name="Lipzen A."/>
            <person name="Lesage-Meessen L."/>
            <person name="Navarro D."/>
            <person name="Riley R."/>
            <person name="Grigoriev I.V."/>
            <person name="Zhou S."/>
            <person name="Raouche S."/>
            <person name="Rosso M.N."/>
        </authorList>
    </citation>
    <scope>NUCLEOTIDE SEQUENCE [LARGE SCALE GENOMIC DNA]</scope>
    <source>
        <strain evidence="1 2">BRFM 1820</strain>
    </source>
</reference>
<protein>
    <submittedName>
        <fullName evidence="1">Uncharacterized protein</fullName>
    </submittedName>
</protein>
<name>A0A371D5G4_9APHY</name>
<dbReference type="AlphaFoldDB" id="A0A371D5G4"/>
<keyword evidence="2" id="KW-1185">Reference proteome</keyword>
<evidence type="ECO:0000313" key="2">
    <source>
        <dbReference type="Proteomes" id="UP000256964"/>
    </source>
</evidence>
<proteinExistence type="predicted"/>